<sequence>MGKVVLVTGGSGLVGSALQHVINTEPRGSAYGAKEGEEWVFLRSKDADLRDFEQTRKAFEKYKPSYVIHLAARVGGLFANMAGNHTFLRENILMNDNVLQNAHDFKVEKVISCLSTCVFPDKVSYPLTESSVHLGPPHPSNFGYSHAKRLVDVQNQAYNAQYGDRFTSVIPTNVFGQFDNYDLRDAHVIPALIHRTYLAKQDNTPLTIAGTGKPLRQFIYSRDLAKLMIWALRSYEDIEPVILSVPEEQEISIKDVADAIVQATGFKGEVVYDSSRADGQFRKPASNAKLVKLMKESGSEPFEFTPFQQALKESVEWFVENYDKGARVGKHHATNGV</sequence>
<dbReference type="OrthoDB" id="202470at2759"/>
<comment type="caution">
    <text evidence="8">The sequence shown here is derived from an EMBL/GenBank/DDBJ whole genome shotgun (WGS) entry which is preliminary data.</text>
</comment>
<dbReference type="AlphaFoldDB" id="A0A427YHQ2"/>
<dbReference type="GO" id="GO:0042351">
    <property type="term" value="P:'de novo' GDP-L-fucose biosynthetic process"/>
    <property type="evidence" value="ECO:0007669"/>
    <property type="project" value="UniProtKB-UniPathway"/>
</dbReference>
<organism evidence="8 9">
    <name type="scientific">Saitozyma podzolica</name>
    <dbReference type="NCBI Taxonomy" id="1890683"/>
    <lineage>
        <taxon>Eukaryota</taxon>
        <taxon>Fungi</taxon>
        <taxon>Dikarya</taxon>
        <taxon>Basidiomycota</taxon>
        <taxon>Agaricomycotina</taxon>
        <taxon>Tremellomycetes</taxon>
        <taxon>Tremellales</taxon>
        <taxon>Trimorphomycetaceae</taxon>
        <taxon>Saitozyma</taxon>
    </lineage>
</organism>
<name>A0A427YHQ2_9TREE</name>
<dbReference type="PANTHER" id="PTHR43238">
    <property type="entry name" value="GDP-L-FUCOSE SYNTHASE"/>
    <property type="match status" value="1"/>
</dbReference>
<evidence type="ECO:0000259" key="7">
    <source>
        <dbReference type="Pfam" id="PF01370"/>
    </source>
</evidence>
<comment type="similarity">
    <text evidence="2">Belongs to the NAD(P)-dependent epimerase/dehydratase family. Fucose synthase subfamily.</text>
</comment>
<gene>
    <name evidence="8" type="ORF">EHS25_001235</name>
</gene>
<evidence type="ECO:0000256" key="5">
    <source>
        <dbReference type="ARBA" id="ARBA00023002"/>
    </source>
</evidence>
<proteinExistence type="inferred from homology"/>
<reference evidence="8 9" key="1">
    <citation type="submission" date="2018-11" db="EMBL/GenBank/DDBJ databases">
        <title>Genome sequence of Saitozyma podzolica DSM 27192.</title>
        <authorList>
            <person name="Aliyu H."/>
            <person name="Gorte O."/>
            <person name="Ochsenreither K."/>
        </authorList>
    </citation>
    <scope>NUCLEOTIDE SEQUENCE [LARGE SCALE GENOMIC DNA]</scope>
    <source>
        <strain evidence="8 9">DSM 27192</strain>
    </source>
</reference>
<comment type="pathway">
    <text evidence="1">Nucleotide-sugar biosynthesis; GDP-L-fucose biosynthesis via de novo pathway; GDP-L-fucose from GDP-alpha-D-mannose: step 2/2.</text>
</comment>
<accession>A0A427YHQ2</accession>
<dbReference type="SUPFAM" id="SSF51735">
    <property type="entry name" value="NAD(P)-binding Rossmann-fold domains"/>
    <property type="match status" value="1"/>
</dbReference>
<dbReference type="CDD" id="cd05239">
    <property type="entry name" value="GDP_FS_SDR_e"/>
    <property type="match status" value="1"/>
</dbReference>
<dbReference type="Proteomes" id="UP000279259">
    <property type="component" value="Unassembled WGS sequence"/>
</dbReference>
<keyword evidence="9" id="KW-1185">Reference proteome</keyword>
<dbReference type="InterPro" id="IPR001509">
    <property type="entry name" value="Epimerase_deHydtase"/>
</dbReference>
<dbReference type="EMBL" id="RSCD01000010">
    <property type="protein sequence ID" value="RSH90630.1"/>
    <property type="molecule type" value="Genomic_DNA"/>
</dbReference>
<dbReference type="GO" id="GO:0016853">
    <property type="term" value="F:isomerase activity"/>
    <property type="evidence" value="ECO:0007669"/>
    <property type="project" value="UniProtKB-KW"/>
</dbReference>
<evidence type="ECO:0000256" key="1">
    <source>
        <dbReference type="ARBA" id="ARBA00004883"/>
    </source>
</evidence>
<dbReference type="HAMAP" id="MF_00956">
    <property type="entry name" value="GDP_fucose_synth"/>
    <property type="match status" value="1"/>
</dbReference>
<dbReference type="EC" id="1.1.1.271" evidence="3"/>
<dbReference type="STRING" id="1890683.A0A427YHQ2"/>
<keyword evidence="4" id="KW-0521">NADP</keyword>
<evidence type="ECO:0000313" key="9">
    <source>
        <dbReference type="Proteomes" id="UP000279259"/>
    </source>
</evidence>
<dbReference type="UniPathway" id="UPA00128">
    <property type="reaction ID" value="UER00191"/>
</dbReference>
<protein>
    <recommendedName>
        <fullName evidence="3">GDP-L-fucose synthase</fullName>
        <ecNumber evidence="3">1.1.1.271</ecNumber>
    </recommendedName>
</protein>
<dbReference type="PANTHER" id="PTHR43238:SF1">
    <property type="entry name" value="GDP-L-FUCOSE SYNTHASE"/>
    <property type="match status" value="1"/>
</dbReference>
<dbReference type="InterPro" id="IPR036291">
    <property type="entry name" value="NAD(P)-bd_dom_sf"/>
</dbReference>
<evidence type="ECO:0000313" key="8">
    <source>
        <dbReference type="EMBL" id="RSH90630.1"/>
    </source>
</evidence>
<evidence type="ECO:0000256" key="3">
    <source>
        <dbReference type="ARBA" id="ARBA00012371"/>
    </source>
</evidence>
<feature type="domain" description="NAD-dependent epimerase/dehydratase" evidence="7">
    <location>
        <begin position="5"/>
        <end position="239"/>
    </location>
</feature>
<keyword evidence="6" id="KW-0413">Isomerase</keyword>
<evidence type="ECO:0000256" key="2">
    <source>
        <dbReference type="ARBA" id="ARBA00005959"/>
    </source>
</evidence>
<evidence type="ECO:0000256" key="6">
    <source>
        <dbReference type="ARBA" id="ARBA00023235"/>
    </source>
</evidence>
<dbReference type="InterPro" id="IPR028614">
    <property type="entry name" value="GDP_fucose/colitose_synth"/>
</dbReference>
<dbReference type="GO" id="GO:0050577">
    <property type="term" value="F:GDP-L-fucose synthase activity"/>
    <property type="evidence" value="ECO:0007669"/>
    <property type="project" value="UniProtKB-EC"/>
</dbReference>
<dbReference type="Gene3D" id="3.90.25.10">
    <property type="entry name" value="UDP-galactose 4-epimerase, domain 1"/>
    <property type="match status" value="1"/>
</dbReference>
<dbReference type="Pfam" id="PF01370">
    <property type="entry name" value="Epimerase"/>
    <property type="match status" value="1"/>
</dbReference>
<keyword evidence="5" id="KW-0560">Oxidoreductase</keyword>
<dbReference type="Gene3D" id="3.40.50.720">
    <property type="entry name" value="NAD(P)-binding Rossmann-like Domain"/>
    <property type="match status" value="1"/>
</dbReference>
<evidence type="ECO:0000256" key="4">
    <source>
        <dbReference type="ARBA" id="ARBA00022857"/>
    </source>
</evidence>